<dbReference type="EMBL" id="CACRUX010000050">
    <property type="protein sequence ID" value="VYU12335.1"/>
    <property type="molecule type" value="Genomic_DNA"/>
</dbReference>
<evidence type="ECO:0000313" key="2">
    <source>
        <dbReference type="EMBL" id="VYU12335.1"/>
    </source>
</evidence>
<dbReference type="Gene3D" id="3.40.50.300">
    <property type="entry name" value="P-loop containing nucleotide triphosphate hydrolases"/>
    <property type="match status" value="1"/>
</dbReference>
<reference evidence="2" key="1">
    <citation type="submission" date="2019-11" db="EMBL/GenBank/DDBJ databases">
        <authorList>
            <person name="Feng L."/>
        </authorList>
    </citation>
    <scope>NUCLEOTIDE SEQUENCE</scope>
    <source>
        <strain evidence="2">VrattiLFYP33</strain>
    </source>
</reference>
<dbReference type="GO" id="GO:0006576">
    <property type="term" value="P:biogenic amine metabolic process"/>
    <property type="evidence" value="ECO:0007669"/>
    <property type="project" value="InterPro"/>
</dbReference>
<dbReference type="RefSeq" id="WP_021842288.1">
    <property type="nucleotide sequence ID" value="NZ_CACRUX010000050.1"/>
</dbReference>
<protein>
    <submittedName>
        <fullName evidence="2">Propanediol utilization protein PduV</fullName>
    </submittedName>
</protein>
<proteinExistence type="inferred from homology"/>
<organism evidence="2">
    <name type="scientific">Veillonella ratti</name>
    <dbReference type="NCBI Taxonomy" id="103892"/>
    <lineage>
        <taxon>Bacteria</taxon>
        <taxon>Bacillati</taxon>
        <taxon>Bacillota</taxon>
        <taxon>Negativicutes</taxon>
        <taxon>Veillonellales</taxon>
        <taxon>Veillonellaceae</taxon>
        <taxon>Veillonella</taxon>
    </lineage>
</organism>
<name>A0A6N3C8G9_9FIRM</name>
<dbReference type="InterPro" id="IPR012381">
    <property type="entry name" value="EutP_PduV"/>
</dbReference>
<evidence type="ECO:0000256" key="1">
    <source>
        <dbReference type="PIRNR" id="PIRNR036409"/>
    </source>
</evidence>
<gene>
    <name evidence="2" type="primary">pduV_1</name>
    <name evidence="2" type="ORF">VRLFYP33_00127</name>
</gene>
<comment type="similarity">
    <text evidence="1">Belongs to the EutP/PduV family.</text>
</comment>
<dbReference type="GO" id="GO:0005524">
    <property type="term" value="F:ATP binding"/>
    <property type="evidence" value="ECO:0007669"/>
    <property type="project" value="UniProtKB-UniRule"/>
</dbReference>
<keyword evidence="1" id="KW-0547">Nucleotide-binding</keyword>
<dbReference type="InterPro" id="IPR027417">
    <property type="entry name" value="P-loop_NTPase"/>
</dbReference>
<sequence length="151" mass="16778">MEQTDQALKTVIMVGRTEVGKTTLANTLMYGSPEARKTQSIGRIGSIIDTPGEFVENPIYYRAILLNAYDADIVLFLNEADEKESIFPPNFAASFNREVIGVITKMDLGGDVTRARKNLKEAGVSRIFEISVHDAESVKELHDYISQEPQP</sequence>
<dbReference type="PANTHER" id="PTHR40453:SF1">
    <property type="entry name" value="PROTEIN YOEF"/>
    <property type="match status" value="1"/>
</dbReference>
<dbReference type="PIRSF" id="PIRSF036409">
    <property type="entry name" value="EutP_PduV"/>
    <property type="match status" value="1"/>
</dbReference>
<dbReference type="NCBIfam" id="TIGR02528">
    <property type="entry name" value="EutP"/>
    <property type="match status" value="1"/>
</dbReference>
<dbReference type="AlphaFoldDB" id="A0A6N3C8G9"/>
<dbReference type="SUPFAM" id="SSF52540">
    <property type="entry name" value="P-loop containing nucleoside triphosphate hydrolases"/>
    <property type="match status" value="1"/>
</dbReference>
<accession>A0A6N3C8G9</accession>
<dbReference type="Pfam" id="PF10662">
    <property type="entry name" value="PduV-EutP"/>
    <property type="match status" value="1"/>
</dbReference>
<dbReference type="PANTHER" id="PTHR40453">
    <property type="entry name" value="PROTEIN YOEF"/>
    <property type="match status" value="1"/>
</dbReference>